<gene>
    <name evidence="8" type="ORF">JQN83_14415</name>
</gene>
<evidence type="ECO:0000256" key="1">
    <source>
        <dbReference type="ARBA" id="ARBA00004651"/>
    </source>
</evidence>
<dbReference type="SUPFAM" id="SSF103473">
    <property type="entry name" value="MFS general substrate transporter"/>
    <property type="match status" value="1"/>
</dbReference>
<dbReference type="Proteomes" id="UP000671399">
    <property type="component" value="Unassembled WGS sequence"/>
</dbReference>
<evidence type="ECO:0000256" key="3">
    <source>
        <dbReference type="ARBA" id="ARBA00022692"/>
    </source>
</evidence>
<keyword evidence="5 6" id="KW-0472">Membrane</keyword>
<feature type="domain" description="Major facilitator superfamily (MFS) profile" evidence="7">
    <location>
        <begin position="227"/>
        <end position="421"/>
    </location>
</feature>
<comment type="subcellular location">
    <subcellularLocation>
        <location evidence="1">Cell membrane</location>
        <topology evidence="1">Multi-pass membrane protein</topology>
    </subcellularLocation>
</comment>
<accession>A0ABS3V8Q8</accession>
<reference evidence="8 9" key="1">
    <citation type="submission" date="2021-03" db="EMBL/GenBank/DDBJ databases">
        <authorList>
            <person name="Lee D.-H."/>
        </authorList>
    </citation>
    <scope>NUCLEOTIDE SEQUENCE [LARGE SCALE GENOMIC DNA]</scope>
    <source>
        <strain evidence="8 9">MMS20-R2-23</strain>
    </source>
</reference>
<dbReference type="EMBL" id="JAGFWR010000006">
    <property type="protein sequence ID" value="MBO4161995.1"/>
    <property type="molecule type" value="Genomic_DNA"/>
</dbReference>
<feature type="transmembrane region" description="Helical" evidence="6">
    <location>
        <begin position="352"/>
        <end position="376"/>
    </location>
</feature>
<dbReference type="InterPro" id="IPR011701">
    <property type="entry name" value="MFS"/>
</dbReference>
<evidence type="ECO:0000313" key="8">
    <source>
        <dbReference type="EMBL" id="MBO4161995.1"/>
    </source>
</evidence>
<keyword evidence="4 6" id="KW-1133">Transmembrane helix</keyword>
<dbReference type="Gene3D" id="1.20.1250.20">
    <property type="entry name" value="MFS general substrate transporter like domains"/>
    <property type="match status" value="2"/>
</dbReference>
<name>A0ABS3V8Q8_9ACTN</name>
<protein>
    <submittedName>
        <fullName evidence="8">MFS transporter</fullName>
    </submittedName>
</protein>
<comment type="caution">
    <text evidence="8">The sequence shown here is derived from an EMBL/GenBank/DDBJ whole genome shotgun (WGS) entry which is preliminary data.</text>
</comment>
<feature type="transmembrane region" description="Helical" evidence="6">
    <location>
        <begin position="231"/>
        <end position="259"/>
    </location>
</feature>
<feature type="transmembrane region" description="Helical" evidence="6">
    <location>
        <begin position="382"/>
        <end position="402"/>
    </location>
</feature>
<keyword evidence="9" id="KW-1185">Reference proteome</keyword>
<keyword evidence="2" id="KW-1003">Cell membrane</keyword>
<evidence type="ECO:0000256" key="5">
    <source>
        <dbReference type="ARBA" id="ARBA00023136"/>
    </source>
</evidence>
<feature type="transmembrane region" description="Helical" evidence="6">
    <location>
        <begin position="318"/>
        <end position="340"/>
    </location>
</feature>
<dbReference type="InterPro" id="IPR020846">
    <property type="entry name" value="MFS_dom"/>
</dbReference>
<organism evidence="8 9">
    <name type="scientific">Micromonospora antibiotica</name>
    <dbReference type="NCBI Taxonomy" id="2807623"/>
    <lineage>
        <taxon>Bacteria</taxon>
        <taxon>Bacillati</taxon>
        <taxon>Actinomycetota</taxon>
        <taxon>Actinomycetes</taxon>
        <taxon>Micromonosporales</taxon>
        <taxon>Micromonosporaceae</taxon>
        <taxon>Micromonospora</taxon>
    </lineage>
</organism>
<feature type="transmembrane region" description="Helical" evidence="6">
    <location>
        <begin position="52"/>
        <end position="73"/>
    </location>
</feature>
<dbReference type="PANTHER" id="PTHR23513">
    <property type="entry name" value="INTEGRAL MEMBRANE EFFLUX PROTEIN-RELATED"/>
    <property type="match status" value="1"/>
</dbReference>
<evidence type="ECO:0000256" key="6">
    <source>
        <dbReference type="SAM" id="Phobius"/>
    </source>
</evidence>
<dbReference type="PROSITE" id="PS50850">
    <property type="entry name" value="MFS"/>
    <property type="match status" value="1"/>
</dbReference>
<dbReference type="Pfam" id="PF07690">
    <property type="entry name" value="MFS_1"/>
    <property type="match status" value="2"/>
</dbReference>
<evidence type="ECO:0000256" key="4">
    <source>
        <dbReference type="ARBA" id="ARBA00022989"/>
    </source>
</evidence>
<dbReference type="CDD" id="cd06173">
    <property type="entry name" value="MFS_MefA_like"/>
    <property type="match status" value="1"/>
</dbReference>
<feature type="transmembrane region" description="Helical" evidence="6">
    <location>
        <begin position="172"/>
        <end position="193"/>
    </location>
</feature>
<sequence>MRVNKGAKPLGFLLRNPHFGTLLVVNLVSSLVGAGVGIALSVHLYQLTGSPIWTALLAATPTVAGVAFGHLAGTVTDRWGAPLRIMRLALFLRVLVLMALFAVADSPLGLICAVFAQAAVQQLYTPAEQVLVADYVTAEDLAEANGLNSFASNATRLVGPALGGFTMGWVGFRWTVIGVTTLMLLCTLLSLLLRGSGRKTPPAGDTAEQGTEGAGDRYLAIVRRSRRVRGLILLQILDAIREAPLSSMFPVLMLGVIGATSGQMGLVNSLFAVSALIAGPMIGTVVRRLGYRLPVLLGAAISHGAIVVLAIWPSLPLAYIVFVVSGLPFTISWVGGQTWLLLSTPLSLRGRIVGTTGAIYAGVSLVAMLASGVLAQWFGPRWVIGVGAFIALIGLLAIAALLDDRQQQHSTSQPAQVTSAT</sequence>
<evidence type="ECO:0000313" key="9">
    <source>
        <dbReference type="Proteomes" id="UP000671399"/>
    </source>
</evidence>
<dbReference type="InterPro" id="IPR036259">
    <property type="entry name" value="MFS_trans_sf"/>
</dbReference>
<evidence type="ECO:0000256" key="2">
    <source>
        <dbReference type="ARBA" id="ARBA00022475"/>
    </source>
</evidence>
<feature type="transmembrane region" description="Helical" evidence="6">
    <location>
        <begin position="265"/>
        <end position="286"/>
    </location>
</feature>
<evidence type="ECO:0000259" key="7">
    <source>
        <dbReference type="PROSITE" id="PS50850"/>
    </source>
</evidence>
<dbReference type="RefSeq" id="WP_208567643.1">
    <property type="nucleotide sequence ID" value="NZ_JAGFWR010000006.1"/>
</dbReference>
<dbReference type="PANTHER" id="PTHR23513:SF6">
    <property type="entry name" value="MAJOR FACILITATOR SUPERFAMILY ASSOCIATED DOMAIN-CONTAINING PROTEIN"/>
    <property type="match status" value="1"/>
</dbReference>
<feature type="transmembrane region" description="Helical" evidence="6">
    <location>
        <begin position="21"/>
        <end position="46"/>
    </location>
</feature>
<proteinExistence type="predicted"/>
<keyword evidence="3 6" id="KW-0812">Transmembrane</keyword>
<feature type="transmembrane region" description="Helical" evidence="6">
    <location>
        <begin position="293"/>
        <end position="312"/>
    </location>
</feature>